<keyword evidence="2" id="KW-1185">Reference proteome</keyword>
<dbReference type="KEGG" id="dqu:106741474"/>
<name>A0A6P3WSG8_DINQU</name>
<sequence>MNECKKRHAMADEKCKGAIVGRRTGAEDANKTCGHSTENINIRYFNDSTRKLRSVLNYLSFPSTTGRPGAVRGESPIIVRNVRMLLDVMLDRSLHTTKTYHQDDSASVERSADHSKTLPNGASSGDFIHGDELPLFVEIENIEEEEADERIERPAERD</sequence>
<organism evidence="2 3">
    <name type="scientific">Dinoponera quadriceps</name>
    <name type="common">South American ant</name>
    <dbReference type="NCBI Taxonomy" id="609295"/>
    <lineage>
        <taxon>Eukaryota</taxon>
        <taxon>Metazoa</taxon>
        <taxon>Ecdysozoa</taxon>
        <taxon>Arthropoda</taxon>
        <taxon>Hexapoda</taxon>
        <taxon>Insecta</taxon>
        <taxon>Pterygota</taxon>
        <taxon>Neoptera</taxon>
        <taxon>Endopterygota</taxon>
        <taxon>Hymenoptera</taxon>
        <taxon>Apocrita</taxon>
        <taxon>Aculeata</taxon>
        <taxon>Formicoidea</taxon>
        <taxon>Formicidae</taxon>
        <taxon>Ponerinae</taxon>
        <taxon>Ponerini</taxon>
        <taxon>Dinoponera</taxon>
    </lineage>
</organism>
<proteinExistence type="predicted"/>
<feature type="region of interest" description="Disordered" evidence="1">
    <location>
        <begin position="100"/>
        <end position="129"/>
    </location>
</feature>
<evidence type="ECO:0000313" key="3">
    <source>
        <dbReference type="RefSeq" id="XP_014469036.1"/>
    </source>
</evidence>
<evidence type="ECO:0000313" key="2">
    <source>
        <dbReference type="Proteomes" id="UP000515204"/>
    </source>
</evidence>
<protein>
    <submittedName>
        <fullName evidence="3">Uncharacterized protein LOC106741474</fullName>
    </submittedName>
</protein>
<dbReference type="GeneID" id="106741474"/>
<gene>
    <name evidence="3" type="primary">LOC106741474</name>
</gene>
<dbReference type="RefSeq" id="XP_014469036.1">
    <property type="nucleotide sequence ID" value="XM_014613550.1"/>
</dbReference>
<reference evidence="3" key="1">
    <citation type="submission" date="2025-08" db="UniProtKB">
        <authorList>
            <consortium name="RefSeq"/>
        </authorList>
    </citation>
    <scope>IDENTIFICATION</scope>
</reference>
<dbReference type="Proteomes" id="UP000515204">
    <property type="component" value="Unplaced"/>
</dbReference>
<accession>A0A6P3WSG8</accession>
<evidence type="ECO:0000256" key="1">
    <source>
        <dbReference type="SAM" id="MobiDB-lite"/>
    </source>
</evidence>
<dbReference type="AlphaFoldDB" id="A0A6P3WSG8"/>